<keyword evidence="2" id="KW-1133">Transmembrane helix</keyword>
<evidence type="ECO:0000313" key="4">
    <source>
        <dbReference type="Proteomes" id="UP001595921"/>
    </source>
</evidence>
<dbReference type="EMBL" id="JBHSDS010000003">
    <property type="protein sequence ID" value="MFC4357507.1"/>
    <property type="molecule type" value="Genomic_DNA"/>
</dbReference>
<dbReference type="Proteomes" id="UP001595921">
    <property type="component" value="Unassembled WGS sequence"/>
</dbReference>
<dbReference type="RefSeq" id="WP_267622195.1">
    <property type="nucleotide sequence ID" value="NZ_JAODIW010000006.1"/>
</dbReference>
<evidence type="ECO:0000256" key="1">
    <source>
        <dbReference type="SAM" id="MobiDB-lite"/>
    </source>
</evidence>
<reference evidence="3 4" key="1">
    <citation type="journal article" date="2019" name="Int. J. Syst. Evol. Microbiol.">
        <title>The Global Catalogue of Microorganisms (GCM) 10K type strain sequencing project: providing services to taxonomists for standard genome sequencing and annotation.</title>
        <authorList>
            <consortium name="The Broad Institute Genomics Platform"/>
            <consortium name="The Broad Institute Genome Sequencing Center for Infectious Disease"/>
            <person name="Wu L."/>
            <person name="Ma J."/>
        </authorList>
    </citation>
    <scope>NUCLEOTIDE SEQUENCE [LARGE SCALE GENOMIC DNA]</scope>
    <source>
        <strain evidence="3 4">CGMCC 1.12553</strain>
    </source>
</reference>
<evidence type="ECO:0000256" key="2">
    <source>
        <dbReference type="SAM" id="Phobius"/>
    </source>
</evidence>
<dbReference type="InterPro" id="IPR058283">
    <property type="entry name" value="DUF7977"/>
</dbReference>
<dbReference type="AlphaFoldDB" id="A0ABD5P9Y6"/>
<sequence>MSSESGPAGRENDRSVERRSTDGGATEERPTYVHRPNGTERARSETTGEEAGGTEGAEPGGFGRAGWLLVVAVVLSTLVVPGLIYLFPAAPASLGLPFLATYLALPMVPAVLLGLVAVWTMTGAKRE</sequence>
<feature type="compositionally biased region" description="Gly residues" evidence="1">
    <location>
        <begin position="50"/>
        <end position="61"/>
    </location>
</feature>
<protein>
    <recommendedName>
        <fullName evidence="5">Cox cluster protein</fullName>
    </recommendedName>
</protein>
<accession>A0ABD5P9Y6</accession>
<name>A0ABD5P9Y6_9EURY</name>
<organism evidence="3 4">
    <name type="scientific">Halobium salinum</name>
    <dbReference type="NCBI Taxonomy" id="1364940"/>
    <lineage>
        <taxon>Archaea</taxon>
        <taxon>Methanobacteriati</taxon>
        <taxon>Methanobacteriota</taxon>
        <taxon>Stenosarchaea group</taxon>
        <taxon>Halobacteria</taxon>
        <taxon>Halobacteriales</taxon>
        <taxon>Haloferacaceae</taxon>
        <taxon>Halobium</taxon>
    </lineage>
</organism>
<keyword evidence="4" id="KW-1185">Reference proteome</keyword>
<evidence type="ECO:0008006" key="5">
    <source>
        <dbReference type="Google" id="ProtNLM"/>
    </source>
</evidence>
<proteinExistence type="predicted"/>
<feature type="compositionally biased region" description="Basic and acidic residues" evidence="1">
    <location>
        <begin position="10"/>
        <end position="46"/>
    </location>
</feature>
<evidence type="ECO:0000313" key="3">
    <source>
        <dbReference type="EMBL" id="MFC4357507.1"/>
    </source>
</evidence>
<dbReference type="Pfam" id="PF25932">
    <property type="entry name" value="DUF7977"/>
    <property type="match status" value="1"/>
</dbReference>
<feature type="transmembrane region" description="Helical" evidence="2">
    <location>
        <begin position="99"/>
        <end position="121"/>
    </location>
</feature>
<comment type="caution">
    <text evidence="3">The sequence shown here is derived from an EMBL/GenBank/DDBJ whole genome shotgun (WGS) entry which is preliminary data.</text>
</comment>
<gene>
    <name evidence="3" type="ORF">ACFO0N_06025</name>
</gene>
<feature type="transmembrane region" description="Helical" evidence="2">
    <location>
        <begin position="67"/>
        <end position="87"/>
    </location>
</feature>
<keyword evidence="2" id="KW-0812">Transmembrane</keyword>
<feature type="region of interest" description="Disordered" evidence="1">
    <location>
        <begin position="1"/>
        <end position="61"/>
    </location>
</feature>
<keyword evidence="2" id="KW-0472">Membrane</keyword>